<evidence type="ECO:0000313" key="3">
    <source>
        <dbReference type="Proteomes" id="UP000247810"/>
    </source>
</evidence>
<dbReference type="OrthoDB" id="4446873at2759"/>
<sequence>ARGGSISFLHISKDNSTTTLPTTQADRIPKKLPESLDGVSELLKGRGDYKTWDFRVRQALKNIRLQNLIEKDLARLISTHENYTIWYTRFIASNDPKNYADNAFVIIRRLKKRSDFSTVSQYVNNFKQAYTLVKQLDCLLIPYYGLLLLLKQVKSDLLTWTATVELQLPNDAAKTLKESEFFDYCKNTIEKEDKLNQANSTVSAVKLKLSNTDSTKKNKNWKKVIFPKKNISMEKHLEKILNQKSSITNNHCTYCKSTKHYCYKYWYLVPDLRPDSWSPWIHNIWFYEPKKESKSTKSGTPAKTTPTTQKQ</sequence>
<accession>A0A319CS08</accession>
<name>A0A319CS08_9EURO</name>
<organism evidence="2 3">
    <name type="scientific">Aspergillus ellipticus CBS 707.79</name>
    <dbReference type="NCBI Taxonomy" id="1448320"/>
    <lineage>
        <taxon>Eukaryota</taxon>
        <taxon>Fungi</taxon>
        <taxon>Dikarya</taxon>
        <taxon>Ascomycota</taxon>
        <taxon>Pezizomycotina</taxon>
        <taxon>Eurotiomycetes</taxon>
        <taxon>Eurotiomycetidae</taxon>
        <taxon>Eurotiales</taxon>
        <taxon>Aspergillaceae</taxon>
        <taxon>Aspergillus</taxon>
        <taxon>Aspergillus subgen. Circumdati</taxon>
    </lineage>
</organism>
<proteinExistence type="predicted"/>
<keyword evidence="3" id="KW-1185">Reference proteome</keyword>
<feature type="non-terminal residue" evidence="2">
    <location>
        <position position="1"/>
    </location>
</feature>
<protein>
    <submittedName>
        <fullName evidence="2">Uncharacterized protein</fullName>
    </submittedName>
</protein>
<evidence type="ECO:0000313" key="2">
    <source>
        <dbReference type="EMBL" id="PYH87460.1"/>
    </source>
</evidence>
<dbReference type="Proteomes" id="UP000247810">
    <property type="component" value="Unassembled WGS sequence"/>
</dbReference>
<reference evidence="2 3" key="1">
    <citation type="submission" date="2018-02" db="EMBL/GenBank/DDBJ databases">
        <title>The genomes of Aspergillus section Nigri reveals drivers in fungal speciation.</title>
        <authorList>
            <consortium name="DOE Joint Genome Institute"/>
            <person name="Vesth T.C."/>
            <person name="Nybo J."/>
            <person name="Theobald S."/>
            <person name="Brandl J."/>
            <person name="Frisvad J.C."/>
            <person name="Nielsen K.F."/>
            <person name="Lyhne E.K."/>
            <person name="Kogle M.E."/>
            <person name="Kuo A."/>
            <person name="Riley R."/>
            <person name="Clum A."/>
            <person name="Nolan M."/>
            <person name="Lipzen A."/>
            <person name="Salamov A."/>
            <person name="Henrissat B."/>
            <person name="Wiebenga A."/>
            <person name="De vries R.P."/>
            <person name="Grigoriev I.V."/>
            <person name="Mortensen U.H."/>
            <person name="Andersen M.R."/>
            <person name="Baker S.E."/>
        </authorList>
    </citation>
    <scope>NUCLEOTIDE SEQUENCE [LARGE SCALE GENOMIC DNA]</scope>
    <source>
        <strain evidence="2 3">CBS 707.79</strain>
    </source>
</reference>
<dbReference type="VEuPathDB" id="FungiDB:BO71DRAFT_404645"/>
<feature type="region of interest" description="Disordered" evidence="1">
    <location>
        <begin position="291"/>
        <end position="311"/>
    </location>
</feature>
<feature type="non-terminal residue" evidence="2">
    <location>
        <position position="311"/>
    </location>
</feature>
<feature type="compositionally biased region" description="Low complexity" evidence="1">
    <location>
        <begin position="296"/>
        <end position="311"/>
    </location>
</feature>
<dbReference type="STRING" id="1448320.A0A319CS08"/>
<gene>
    <name evidence="2" type="ORF">BO71DRAFT_404645</name>
</gene>
<dbReference type="AlphaFoldDB" id="A0A319CS08"/>
<evidence type="ECO:0000256" key="1">
    <source>
        <dbReference type="SAM" id="MobiDB-lite"/>
    </source>
</evidence>
<dbReference type="EMBL" id="KZ826239">
    <property type="protein sequence ID" value="PYH87460.1"/>
    <property type="molecule type" value="Genomic_DNA"/>
</dbReference>